<evidence type="ECO:0000313" key="3">
    <source>
        <dbReference type="EMBL" id="MCF0263582.1"/>
    </source>
</evidence>
<accession>A0A8X8GDB8</accession>
<feature type="chain" id="PRO_5036491011" evidence="1">
    <location>
        <begin position="24"/>
        <end position="351"/>
    </location>
</feature>
<dbReference type="GO" id="GO:0051920">
    <property type="term" value="F:peroxiredoxin activity"/>
    <property type="evidence" value="ECO:0007669"/>
    <property type="project" value="InterPro"/>
</dbReference>
<dbReference type="Proteomes" id="UP000887320">
    <property type="component" value="Unassembled WGS sequence"/>
</dbReference>
<dbReference type="Gene3D" id="1.20.1290.10">
    <property type="entry name" value="AhpD-like"/>
    <property type="match status" value="2"/>
</dbReference>
<dbReference type="RefSeq" id="WP_234622732.1">
    <property type="nucleotide sequence ID" value="NZ_JAHWXT010000001.1"/>
</dbReference>
<feature type="signal peptide" evidence="1">
    <location>
        <begin position="1"/>
        <end position="23"/>
    </location>
</feature>
<dbReference type="PANTHER" id="PTHR33570:SF10">
    <property type="entry name" value="GAMMA-CARBOXYMUCONOLACTONE DECARBOXYLASE"/>
    <property type="match status" value="1"/>
</dbReference>
<dbReference type="InterPro" id="IPR029032">
    <property type="entry name" value="AhpD-like"/>
</dbReference>
<dbReference type="PANTHER" id="PTHR33570">
    <property type="entry name" value="4-CARBOXYMUCONOLACTONE DECARBOXYLASE FAMILY PROTEIN"/>
    <property type="match status" value="1"/>
</dbReference>
<protein>
    <submittedName>
        <fullName evidence="3">Carboxymuconolactone decarboxylase family protein</fullName>
    </submittedName>
</protein>
<feature type="domain" description="Carboxymuconolactone decarboxylase-like" evidence="2">
    <location>
        <begin position="116"/>
        <end position="201"/>
    </location>
</feature>
<evidence type="ECO:0000259" key="2">
    <source>
        <dbReference type="Pfam" id="PF02627"/>
    </source>
</evidence>
<proteinExistence type="predicted"/>
<organism evidence="3 4">
    <name type="scientific">Acinetobacter guillouiae</name>
    <name type="common">Acinetobacter genomosp. 11</name>
    <dbReference type="NCBI Taxonomy" id="106649"/>
    <lineage>
        <taxon>Bacteria</taxon>
        <taxon>Pseudomonadati</taxon>
        <taxon>Pseudomonadota</taxon>
        <taxon>Gammaproteobacteria</taxon>
        <taxon>Moraxellales</taxon>
        <taxon>Moraxellaceae</taxon>
        <taxon>Acinetobacter</taxon>
    </lineage>
</organism>
<name>A0A8X8GDB8_ACIGI</name>
<gene>
    <name evidence="3" type="ORF">KW868_03760</name>
</gene>
<reference evidence="3" key="1">
    <citation type="submission" date="2021-07" db="EMBL/GenBank/DDBJ databases">
        <authorList>
            <person name="Fernandez M."/>
            <person name="Pereira P."/>
            <person name="Torres Tejerizo G.A."/>
            <person name="Gonzalez P."/>
            <person name="Agostini E."/>
        </authorList>
    </citation>
    <scope>NUCLEOTIDE SEQUENCE</scope>
    <source>
        <strain evidence="3">SFC 500-1A</strain>
    </source>
</reference>
<dbReference type="Pfam" id="PF02627">
    <property type="entry name" value="CMD"/>
    <property type="match status" value="2"/>
</dbReference>
<dbReference type="InterPro" id="IPR052512">
    <property type="entry name" value="4CMD/NDH-1_regulator"/>
</dbReference>
<feature type="domain" description="Carboxymuconolactone decarboxylase-like" evidence="2">
    <location>
        <begin position="255"/>
        <end position="340"/>
    </location>
</feature>
<evidence type="ECO:0000313" key="4">
    <source>
        <dbReference type="Proteomes" id="UP000887320"/>
    </source>
</evidence>
<dbReference type="AlphaFoldDB" id="A0A8X8GDB8"/>
<dbReference type="SUPFAM" id="SSF69118">
    <property type="entry name" value="AhpD-like"/>
    <property type="match status" value="1"/>
</dbReference>
<dbReference type="InterPro" id="IPR003779">
    <property type="entry name" value="CMD-like"/>
</dbReference>
<dbReference type="EMBL" id="JAHWXT010000001">
    <property type="protein sequence ID" value="MCF0263582.1"/>
    <property type="molecule type" value="Genomic_DNA"/>
</dbReference>
<evidence type="ECO:0000256" key="1">
    <source>
        <dbReference type="SAM" id="SignalP"/>
    </source>
</evidence>
<keyword evidence="1" id="KW-0732">Signal</keyword>
<sequence>MLFKRFTFVLSFLYFGAIVSAQAMDAVHPIDSKVAVDQAVIDGLLAESAKFYLDGTKSGGQILGVERVSNQKTNSFAKPTEDEIQPNRYKRGWDKLKEIDGEAGEKVINSLKDISPDLGTYIIEYAFGDVYSRDGLDLKSKEIAVVSALTAMGNAQPQLKVHINGALNTGSSINEVKEVILQMSVYSGFPSSINAMNALKEVLLEREKHGINDEIGKTASKAKPTNRLKLGEQELSNLDSLQVERLKAAYNTFSPELVKFTLEYGYADIFSRDSLSKKYRQIATISALTALGTAQPQLKFHINAGLNIGLTETEIKEIMLLMTIYSGFPSAINGTHALKEVLAERMKNQNN</sequence>
<comment type="caution">
    <text evidence="3">The sequence shown here is derived from an EMBL/GenBank/DDBJ whole genome shotgun (WGS) entry which is preliminary data.</text>
</comment>